<dbReference type="GO" id="GO:0005737">
    <property type="term" value="C:cytoplasm"/>
    <property type="evidence" value="ECO:0007669"/>
    <property type="project" value="UniProtKB-SubCell"/>
</dbReference>
<dbReference type="Pfam" id="PF02631">
    <property type="entry name" value="RecX_HTH2"/>
    <property type="match status" value="1"/>
</dbReference>
<evidence type="ECO:0000313" key="6">
    <source>
        <dbReference type="EMBL" id="AHK71223.1"/>
    </source>
</evidence>
<keyword evidence="4" id="KW-0963">Cytoplasm</keyword>
<dbReference type="KEGG" id="goy:GLS_c13260"/>
<feature type="domain" description="RecX second three-helical" evidence="5">
    <location>
        <begin position="84"/>
        <end position="124"/>
    </location>
</feature>
<dbReference type="RefSeq" id="WP_041111651.1">
    <property type="nucleotide sequence ID" value="NZ_CP004373.1"/>
</dbReference>
<evidence type="ECO:0000256" key="4">
    <source>
        <dbReference type="ARBA" id="ARBA00022490"/>
    </source>
</evidence>
<dbReference type="Proteomes" id="UP000031656">
    <property type="component" value="Chromosome"/>
</dbReference>
<evidence type="ECO:0000256" key="2">
    <source>
        <dbReference type="ARBA" id="ARBA00009695"/>
    </source>
</evidence>
<evidence type="ECO:0000259" key="5">
    <source>
        <dbReference type="Pfam" id="PF02631"/>
    </source>
</evidence>
<protein>
    <recommendedName>
        <fullName evidence="3">Regulatory protein RecX</fullName>
    </recommendedName>
</protein>
<reference evidence="6 7" key="1">
    <citation type="journal article" date="2015" name="Appl. Microbiol. Biotechnol.">
        <title>The consequence of an additional NADH dehydrogenase paralog on the growth of Gluconobacter oxydans DSM3504.</title>
        <authorList>
            <person name="Kostner D."/>
            <person name="Luchterhand B."/>
            <person name="Junker A."/>
            <person name="Volland S."/>
            <person name="Daniel R."/>
            <person name="Buchs J."/>
            <person name="Liebl W."/>
            <person name="Ehrenreich A."/>
        </authorList>
    </citation>
    <scope>NUCLEOTIDE SEQUENCE [LARGE SCALE GENOMIC DNA]</scope>
    <source>
        <strain evidence="6">DSM 3504</strain>
    </source>
</reference>
<dbReference type="EMBL" id="CP004373">
    <property type="protein sequence ID" value="AHK71223.1"/>
    <property type="molecule type" value="Genomic_DNA"/>
</dbReference>
<name>A0A067Z3Z3_GLUOY</name>
<dbReference type="Gene3D" id="1.10.10.10">
    <property type="entry name" value="Winged helix-like DNA-binding domain superfamily/Winged helix DNA-binding domain"/>
    <property type="match status" value="1"/>
</dbReference>
<evidence type="ECO:0000256" key="3">
    <source>
        <dbReference type="ARBA" id="ARBA00018111"/>
    </source>
</evidence>
<dbReference type="InterPro" id="IPR036388">
    <property type="entry name" value="WH-like_DNA-bd_sf"/>
</dbReference>
<dbReference type="GeneID" id="56905554"/>
<gene>
    <name evidence="6" type="ORF">GLS_c13260</name>
</gene>
<dbReference type="InterPro" id="IPR053924">
    <property type="entry name" value="RecX_HTH_2nd"/>
</dbReference>
<dbReference type="AlphaFoldDB" id="A0A067Z3Z3"/>
<organism evidence="6 7">
    <name type="scientific">Gluconobacter oxydans DSM 3504</name>
    <dbReference type="NCBI Taxonomy" id="1288313"/>
    <lineage>
        <taxon>Bacteria</taxon>
        <taxon>Pseudomonadati</taxon>
        <taxon>Pseudomonadota</taxon>
        <taxon>Alphaproteobacteria</taxon>
        <taxon>Acetobacterales</taxon>
        <taxon>Acetobacteraceae</taxon>
        <taxon>Gluconobacter</taxon>
    </lineage>
</organism>
<evidence type="ECO:0000256" key="1">
    <source>
        <dbReference type="ARBA" id="ARBA00004496"/>
    </source>
</evidence>
<sequence length="204" mass="22225">MEDSPAPPPVPDAASLREVALAHLARFATTEQGLRQVLDRRLRRWGVRASRAGLPNEDIESAIASLRPAIDGIVASMTDLGAVDDAGYARNRALSLTRTGRSRRAVEAHLANKGVDQDTTREALNDSLGERSDSSAQEAELAAALVLARKRRLGPFQRPDREEEDPLKALGVFARNGFSRDVAQSVLDMDSDEAEDRIIAFRSL</sequence>
<dbReference type="HOGENOM" id="CLU_090972_0_0_5"/>
<accession>A0A067Z3Z3</accession>
<comment type="subcellular location">
    <subcellularLocation>
        <location evidence="1">Cytoplasm</location>
    </subcellularLocation>
</comment>
<comment type="similarity">
    <text evidence="2">Belongs to the RecX family.</text>
</comment>
<evidence type="ECO:0000313" key="7">
    <source>
        <dbReference type="Proteomes" id="UP000031656"/>
    </source>
</evidence>
<proteinExistence type="inferred from homology"/>